<sequence length="245" mass="27386">MAFADSASAWIGNACIRTNRVHHNTFDSPHDAASCMPARPRKPPNVILRQRGSRIRYQQPTPLEGRGTRYESSGDSSSIVVMWKGQRACDTRIDLVGRIAVAYLSIEIPSHQPCHVAFKLIAICTRFKKAALGCTRQFVETVNARDERACDKYCTSMVDECGAMPEVQELHNSAKAVGTRAEDAMGHARRPPPWSYLRSRNRPLATVYFTVDEGCPYNSVKMSVVFVVRGIRLGADIQTQRSCRR</sequence>
<name>B6HTT8_PENRW</name>
<dbReference type="AlphaFoldDB" id="B6HTT8"/>
<reference evidence="1 2" key="1">
    <citation type="journal article" date="2008" name="Nat. Biotechnol.">
        <title>Genome sequencing and analysis of the filamentous fungus Penicillium chrysogenum.</title>
        <authorList>
            <person name="van den Berg M.A."/>
            <person name="Albang R."/>
            <person name="Albermann K."/>
            <person name="Badger J.H."/>
            <person name="Daran J.-M."/>
            <person name="Driessen A.J.M."/>
            <person name="Garcia-Estrada C."/>
            <person name="Fedorova N.D."/>
            <person name="Harris D.M."/>
            <person name="Heijne W.H.M."/>
            <person name="Joardar V.S."/>
            <person name="Kiel J.A.K.W."/>
            <person name="Kovalchuk A."/>
            <person name="Martin J.F."/>
            <person name="Nierman W.C."/>
            <person name="Nijland J.G."/>
            <person name="Pronk J.T."/>
            <person name="Roubos J.A."/>
            <person name="van der Klei I.J."/>
            <person name="van Peij N.N.M.E."/>
            <person name="Veenhuis M."/>
            <person name="von Doehren H."/>
            <person name="Wagner C."/>
            <person name="Wortman J.R."/>
            <person name="Bovenberg R.A.L."/>
        </authorList>
    </citation>
    <scope>NUCLEOTIDE SEQUENCE [LARGE SCALE GENOMIC DNA]</scope>
    <source>
        <strain evidence="2">ATCC 28089 / DSM 1075 / NRRL 1951 / Wisconsin 54-1255</strain>
    </source>
</reference>
<organism evidence="1 2">
    <name type="scientific">Penicillium rubens (strain ATCC 28089 / DSM 1075 / NRRL 1951 / Wisconsin 54-1255)</name>
    <name type="common">Penicillium chrysogenum</name>
    <dbReference type="NCBI Taxonomy" id="500485"/>
    <lineage>
        <taxon>Eukaryota</taxon>
        <taxon>Fungi</taxon>
        <taxon>Dikarya</taxon>
        <taxon>Ascomycota</taxon>
        <taxon>Pezizomycotina</taxon>
        <taxon>Eurotiomycetes</taxon>
        <taxon>Eurotiomycetidae</taxon>
        <taxon>Eurotiales</taxon>
        <taxon>Aspergillaceae</taxon>
        <taxon>Penicillium</taxon>
        <taxon>Penicillium chrysogenum species complex</taxon>
    </lineage>
</organism>
<dbReference type="EMBL" id="AM920437">
    <property type="protein sequence ID" value="CAP99919.1"/>
    <property type="molecule type" value="Genomic_DNA"/>
</dbReference>
<dbReference type="VEuPathDB" id="FungiDB:PCH_Pc22g26310"/>
<evidence type="ECO:0000313" key="1">
    <source>
        <dbReference type="EMBL" id="CAP99919.1"/>
    </source>
</evidence>
<protein>
    <submittedName>
        <fullName evidence="1">Uncharacterized protein</fullName>
    </submittedName>
</protein>
<evidence type="ECO:0000313" key="2">
    <source>
        <dbReference type="Proteomes" id="UP000000724"/>
    </source>
</evidence>
<dbReference type="Proteomes" id="UP000000724">
    <property type="component" value="Contig Pc00c22"/>
</dbReference>
<keyword evidence="2" id="KW-1185">Reference proteome</keyword>
<gene>
    <name evidence="1" type="ORF">Pc22g26310</name>
    <name evidence="1" type="ORF">PCH_Pc22g26310</name>
</gene>
<accession>B6HTT8</accession>
<dbReference type="HOGENOM" id="CLU_1133909_0_0_1"/>
<proteinExistence type="predicted"/>